<dbReference type="EMBL" id="QTSX02005686">
    <property type="protein sequence ID" value="KAJ9059394.1"/>
    <property type="molecule type" value="Genomic_DNA"/>
</dbReference>
<organism evidence="1 2">
    <name type="scientific">Entomophthora muscae</name>
    <dbReference type="NCBI Taxonomy" id="34485"/>
    <lineage>
        <taxon>Eukaryota</taxon>
        <taxon>Fungi</taxon>
        <taxon>Fungi incertae sedis</taxon>
        <taxon>Zoopagomycota</taxon>
        <taxon>Entomophthoromycotina</taxon>
        <taxon>Entomophthoromycetes</taxon>
        <taxon>Entomophthorales</taxon>
        <taxon>Entomophthoraceae</taxon>
        <taxon>Entomophthora</taxon>
    </lineage>
</organism>
<protein>
    <submittedName>
        <fullName evidence="1">Uncharacterized protein</fullName>
    </submittedName>
</protein>
<keyword evidence="2" id="KW-1185">Reference proteome</keyword>
<dbReference type="Proteomes" id="UP001165960">
    <property type="component" value="Unassembled WGS sequence"/>
</dbReference>
<evidence type="ECO:0000313" key="1">
    <source>
        <dbReference type="EMBL" id="KAJ9059394.1"/>
    </source>
</evidence>
<evidence type="ECO:0000313" key="2">
    <source>
        <dbReference type="Proteomes" id="UP001165960"/>
    </source>
</evidence>
<reference evidence="1" key="1">
    <citation type="submission" date="2022-04" db="EMBL/GenBank/DDBJ databases">
        <title>Genome of the entomopathogenic fungus Entomophthora muscae.</title>
        <authorList>
            <person name="Elya C."/>
            <person name="Lovett B.R."/>
            <person name="Lee E."/>
            <person name="Macias A.M."/>
            <person name="Hajek A.E."/>
            <person name="De Bivort B.L."/>
            <person name="Kasson M.T."/>
            <person name="De Fine Licht H.H."/>
            <person name="Stajich J.E."/>
        </authorList>
    </citation>
    <scope>NUCLEOTIDE SEQUENCE</scope>
    <source>
        <strain evidence="1">Berkeley</strain>
    </source>
</reference>
<sequence length="115" mass="13106">MELPKLIKRIDLNHNQIEENHVNLERLSKSQRAVQEKNGVLFDRKDSHIEKLEDKLHTANQTINDLVQEQYPVVTRTSGTATLVVSVVNATIHHVPISPLLVNFEDKSLSFAFVL</sequence>
<name>A0ACC2SAH2_9FUNG</name>
<proteinExistence type="predicted"/>
<accession>A0ACC2SAH2</accession>
<comment type="caution">
    <text evidence="1">The sequence shown here is derived from an EMBL/GenBank/DDBJ whole genome shotgun (WGS) entry which is preliminary data.</text>
</comment>
<gene>
    <name evidence="1" type="ORF">DSO57_1002814</name>
</gene>